<feature type="domain" description="DUF6536" evidence="3">
    <location>
        <begin position="189"/>
        <end position="340"/>
    </location>
</feature>
<gene>
    <name evidence="4" type="ORF">QBC38DRAFT_267411</name>
</gene>
<dbReference type="Pfam" id="PF20163">
    <property type="entry name" value="DUF6536"/>
    <property type="match status" value="1"/>
</dbReference>
<evidence type="ECO:0000256" key="2">
    <source>
        <dbReference type="SAM" id="Phobius"/>
    </source>
</evidence>
<reference evidence="4" key="2">
    <citation type="submission" date="2023-05" db="EMBL/GenBank/DDBJ databases">
        <authorList>
            <consortium name="Lawrence Berkeley National Laboratory"/>
            <person name="Steindorff A."/>
            <person name="Hensen N."/>
            <person name="Bonometti L."/>
            <person name="Westerberg I."/>
            <person name="Brannstrom I.O."/>
            <person name="Guillou S."/>
            <person name="Cros-Aarteil S."/>
            <person name="Calhoun S."/>
            <person name="Haridas S."/>
            <person name="Kuo A."/>
            <person name="Mondo S."/>
            <person name="Pangilinan J."/>
            <person name="Riley R."/>
            <person name="Labutti K."/>
            <person name="Andreopoulos B."/>
            <person name="Lipzen A."/>
            <person name="Chen C."/>
            <person name="Yanf M."/>
            <person name="Daum C."/>
            <person name="Ng V."/>
            <person name="Clum A."/>
            <person name="Ohm R."/>
            <person name="Martin F."/>
            <person name="Silar P."/>
            <person name="Natvig D."/>
            <person name="Lalanne C."/>
            <person name="Gautier V."/>
            <person name="Ament-Velasquez S.L."/>
            <person name="Kruys A."/>
            <person name="Hutchinson M.I."/>
            <person name="Powell A.J."/>
            <person name="Barry K."/>
            <person name="Miller A.N."/>
            <person name="Grigoriev I.V."/>
            <person name="Debuchy R."/>
            <person name="Gladieux P."/>
            <person name="Thoren M.H."/>
            <person name="Johannesson H."/>
        </authorList>
    </citation>
    <scope>NUCLEOTIDE SEQUENCE</scope>
    <source>
        <strain evidence="4">CBS 990.96</strain>
    </source>
</reference>
<keyword evidence="2" id="KW-0812">Transmembrane</keyword>
<dbReference type="PANTHER" id="PTHR35395:SF1">
    <property type="entry name" value="DUF6536 DOMAIN-CONTAINING PROTEIN"/>
    <property type="match status" value="1"/>
</dbReference>
<dbReference type="InterPro" id="IPR046623">
    <property type="entry name" value="DUF6536"/>
</dbReference>
<feature type="transmembrane region" description="Helical" evidence="2">
    <location>
        <begin position="450"/>
        <end position="469"/>
    </location>
</feature>
<sequence>MEMVIPPRDHGSSTFRYAWDENGEVTQMTRVQEEYPPSTRRPIPGRSQTRWPFQQQSMASADASSSPTASRYHRRMGTSSTWRPWASRQTRDSDGQSVSHSLIPDYVVNYIRGETPETMARKKRIGYGKPQATPDIHPAHRHDQSRAGELDGFFDAASMAWGSNLEAQRSLTGGGMSGRGGIRGCLAGWRAGVAINTFLAFLMLIAGFVCLILAISRAPIMDGRSALFSGSCDTASKIDWGVHSAINIFALALIAGANYVFQVLSSPTRAEINEAHRKWTWLHIGIPSFRNLLHIDKGRVFLSLVLLLSAVIVQVIYNSVLLTTITAPPLTAALVTDSFLKGAPFSNGTDTNAAGLTRLEILALQASSSSLTNLTRTICLSHLSNPLSSPFEFLVLISSQPSPSPSSLMQTFISSPRLSPIPVSKSEITHCLGSGSSQPTCAISLAPTHLGAVSLLNSIAVVCTAFVLFKSASSFRPLATLGDAITSFLKEGPDPATQTTSCLLTKCDVVSGRWGQGTENKYWVPKDHYWIQSVSFSRWIVTAVVWGTCVAATAIGLVLDIYSTPEHKLSAFGSMQTGGGKKVVIDNVNDAAGTIIAALPQVLVGFLYLVVNGVLCQFWVAEESAEFAAVNGEPKVLRVSEGAEGWQRTSLYLTLPRPVSWGVMGLFAAMGFLTGQSLFVVAVKTTEGEMKTALGFSGLGLLTLLASLSLLGVLVLGLGMRKAPAAGLVNGDEVGNPMAMPSGVCSAVISARCHRLPGQQQVGMWKMPLVWGVVKEGIGMEPSHCSFTAGRAGIVEVGRNYA</sequence>
<dbReference type="Proteomes" id="UP001301958">
    <property type="component" value="Unassembled WGS sequence"/>
</dbReference>
<evidence type="ECO:0000259" key="3">
    <source>
        <dbReference type="Pfam" id="PF20163"/>
    </source>
</evidence>
<keyword evidence="2" id="KW-0472">Membrane</keyword>
<dbReference type="AlphaFoldDB" id="A0AAN7H0X2"/>
<comment type="caution">
    <text evidence="4">The sequence shown here is derived from an EMBL/GenBank/DDBJ whole genome shotgun (WGS) entry which is preliminary data.</text>
</comment>
<feature type="transmembrane region" description="Helical" evidence="2">
    <location>
        <begin position="198"/>
        <end position="220"/>
    </location>
</feature>
<dbReference type="EMBL" id="MU865369">
    <property type="protein sequence ID" value="KAK4225349.1"/>
    <property type="molecule type" value="Genomic_DNA"/>
</dbReference>
<evidence type="ECO:0000313" key="5">
    <source>
        <dbReference type="Proteomes" id="UP001301958"/>
    </source>
</evidence>
<feature type="compositionally biased region" description="Polar residues" evidence="1">
    <location>
        <begin position="46"/>
        <end position="56"/>
    </location>
</feature>
<evidence type="ECO:0000313" key="4">
    <source>
        <dbReference type="EMBL" id="KAK4225349.1"/>
    </source>
</evidence>
<feature type="transmembrane region" description="Helical" evidence="2">
    <location>
        <begin position="300"/>
        <end position="317"/>
    </location>
</feature>
<organism evidence="4 5">
    <name type="scientific">Podospora fimiseda</name>
    <dbReference type="NCBI Taxonomy" id="252190"/>
    <lineage>
        <taxon>Eukaryota</taxon>
        <taxon>Fungi</taxon>
        <taxon>Dikarya</taxon>
        <taxon>Ascomycota</taxon>
        <taxon>Pezizomycotina</taxon>
        <taxon>Sordariomycetes</taxon>
        <taxon>Sordariomycetidae</taxon>
        <taxon>Sordariales</taxon>
        <taxon>Podosporaceae</taxon>
        <taxon>Podospora</taxon>
    </lineage>
</organism>
<feature type="transmembrane region" description="Helical" evidence="2">
    <location>
        <begin position="539"/>
        <end position="559"/>
    </location>
</feature>
<feature type="transmembrane region" description="Helical" evidence="2">
    <location>
        <begin position="659"/>
        <end position="682"/>
    </location>
</feature>
<feature type="transmembrane region" description="Helical" evidence="2">
    <location>
        <begin position="240"/>
        <end position="261"/>
    </location>
</feature>
<keyword evidence="2" id="KW-1133">Transmembrane helix</keyword>
<evidence type="ECO:0000256" key="1">
    <source>
        <dbReference type="SAM" id="MobiDB-lite"/>
    </source>
</evidence>
<feature type="transmembrane region" description="Helical" evidence="2">
    <location>
        <begin position="694"/>
        <end position="718"/>
    </location>
</feature>
<protein>
    <recommendedName>
        <fullName evidence="3">DUF6536 domain-containing protein</fullName>
    </recommendedName>
</protein>
<accession>A0AAN7H0X2</accession>
<feature type="region of interest" description="Disordered" evidence="1">
    <location>
        <begin position="30"/>
        <end position="98"/>
    </location>
</feature>
<keyword evidence="5" id="KW-1185">Reference proteome</keyword>
<dbReference type="PANTHER" id="PTHR35395">
    <property type="entry name" value="DUF6536 DOMAIN-CONTAINING PROTEIN"/>
    <property type="match status" value="1"/>
</dbReference>
<proteinExistence type="predicted"/>
<name>A0AAN7H0X2_9PEZI</name>
<reference evidence="4" key="1">
    <citation type="journal article" date="2023" name="Mol. Phylogenet. Evol.">
        <title>Genome-scale phylogeny and comparative genomics of the fungal order Sordariales.</title>
        <authorList>
            <person name="Hensen N."/>
            <person name="Bonometti L."/>
            <person name="Westerberg I."/>
            <person name="Brannstrom I.O."/>
            <person name="Guillou S."/>
            <person name="Cros-Aarteil S."/>
            <person name="Calhoun S."/>
            <person name="Haridas S."/>
            <person name="Kuo A."/>
            <person name="Mondo S."/>
            <person name="Pangilinan J."/>
            <person name="Riley R."/>
            <person name="LaButti K."/>
            <person name="Andreopoulos B."/>
            <person name="Lipzen A."/>
            <person name="Chen C."/>
            <person name="Yan M."/>
            <person name="Daum C."/>
            <person name="Ng V."/>
            <person name="Clum A."/>
            <person name="Steindorff A."/>
            <person name="Ohm R.A."/>
            <person name="Martin F."/>
            <person name="Silar P."/>
            <person name="Natvig D.O."/>
            <person name="Lalanne C."/>
            <person name="Gautier V."/>
            <person name="Ament-Velasquez S.L."/>
            <person name="Kruys A."/>
            <person name="Hutchinson M.I."/>
            <person name="Powell A.J."/>
            <person name="Barry K."/>
            <person name="Miller A.N."/>
            <person name="Grigoriev I.V."/>
            <person name="Debuchy R."/>
            <person name="Gladieux P."/>
            <person name="Hiltunen Thoren M."/>
            <person name="Johannesson H."/>
        </authorList>
    </citation>
    <scope>NUCLEOTIDE SEQUENCE</scope>
    <source>
        <strain evidence="4">CBS 990.96</strain>
    </source>
</reference>
<feature type="compositionally biased region" description="Low complexity" evidence="1">
    <location>
        <begin position="57"/>
        <end position="70"/>
    </location>
</feature>